<proteinExistence type="predicted"/>
<dbReference type="EMBL" id="ACHB01000070">
    <property type="protein sequence ID" value="EEI91357.1"/>
    <property type="molecule type" value="Genomic_DNA"/>
</dbReference>
<comment type="caution">
    <text evidence="1">The sequence shown here is derived from an EMBL/GenBank/DDBJ whole genome shotgun (WGS) entry which is preliminary data.</text>
</comment>
<dbReference type="InterPro" id="IPR014710">
    <property type="entry name" value="RmlC-like_jellyroll"/>
</dbReference>
<sequence length="212" mass="24861">MVKQWNSSFNYETDACQEKDRQIAHKAILEIFGNIHPLSLGLKESIRENSKLIYCKKKHILTNFNEVHKNIYFIVRGGIRTYFIDKEGSDITSWLLFENDLAVSVLSFFSQKIGLEAMETIEDSILLSLSHTTLTKMYTEFIEFNFIGRILTEQYYIRSEEKTNAFRILNASERYLDLLKKRPDIINRVPLGYIASYLGITNSTLSRIRRRR</sequence>
<gene>
    <name evidence="1" type="ORF">HMPREF0765_3077</name>
</gene>
<name>C2G0H7_SPHSI</name>
<evidence type="ECO:0000313" key="1">
    <source>
        <dbReference type="EMBL" id="EEI91357.1"/>
    </source>
</evidence>
<protein>
    <recommendedName>
        <fullName evidence="3">Cyclic nucleotide-binding domain protein</fullName>
    </recommendedName>
</protein>
<dbReference type="SUPFAM" id="SSF51206">
    <property type="entry name" value="cAMP-binding domain-like"/>
    <property type="match status" value="1"/>
</dbReference>
<reference evidence="1 2" key="1">
    <citation type="submission" date="2009-01" db="EMBL/GenBank/DDBJ databases">
        <authorList>
            <person name="Qin X."/>
            <person name="Bachman B."/>
            <person name="Battles P."/>
            <person name="Bell A."/>
            <person name="Bess C."/>
            <person name="Bickham C."/>
            <person name="Chaboub L."/>
            <person name="Chen D."/>
            <person name="Coyle M."/>
            <person name="Deiros D.R."/>
            <person name="Dinh H."/>
            <person name="Forbes L."/>
            <person name="Fowler G."/>
            <person name="Francisco L."/>
            <person name="Fu Q."/>
            <person name="Gubbala S."/>
            <person name="Hale W."/>
            <person name="Han Y."/>
            <person name="Hemphill L."/>
            <person name="Highlander S.K."/>
            <person name="Hirani K."/>
            <person name="Hogues M."/>
            <person name="Jackson L."/>
            <person name="Jakkamsetti A."/>
            <person name="Javaid M."/>
            <person name="Jiang H."/>
            <person name="Korchina V."/>
            <person name="Kovar C."/>
            <person name="Lara F."/>
            <person name="Lee S."/>
            <person name="Mata R."/>
            <person name="Mathew T."/>
            <person name="Moen C."/>
            <person name="Morales K."/>
            <person name="Munidasa M."/>
            <person name="Nazareth L."/>
            <person name="Ngo R."/>
            <person name="Nguyen L."/>
            <person name="Okwuonu G."/>
            <person name="Ongeri F."/>
            <person name="Patil S."/>
            <person name="Petrosino J."/>
            <person name="Pham C."/>
            <person name="Pham P."/>
            <person name="Pu L.-L."/>
            <person name="Puazo M."/>
            <person name="Raj R."/>
            <person name="Reid J."/>
            <person name="Rouhana J."/>
            <person name="Saada N."/>
            <person name="Shang Y."/>
            <person name="Simmons D."/>
            <person name="Thornton R."/>
            <person name="Warren J."/>
            <person name="Weissenberger G."/>
            <person name="Zhang J."/>
            <person name="Zhang L."/>
            <person name="Zhou C."/>
            <person name="Zhu D."/>
            <person name="Muzny D."/>
            <person name="Worley K."/>
            <person name="Gibbs R."/>
        </authorList>
    </citation>
    <scope>NUCLEOTIDE SEQUENCE [LARGE SCALE GENOMIC DNA]</scope>
    <source>
        <strain evidence="1 2">ATCC 33300</strain>
    </source>
</reference>
<accession>C2G0H7</accession>
<dbReference type="InterPro" id="IPR018490">
    <property type="entry name" value="cNMP-bd_dom_sf"/>
</dbReference>
<evidence type="ECO:0000313" key="2">
    <source>
        <dbReference type="Proteomes" id="UP000006241"/>
    </source>
</evidence>
<dbReference type="Gene3D" id="2.60.120.10">
    <property type="entry name" value="Jelly Rolls"/>
    <property type="match status" value="1"/>
</dbReference>
<dbReference type="AlphaFoldDB" id="C2G0H7"/>
<dbReference type="RefSeq" id="WP_003008758.1">
    <property type="nucleotide sequence ID" value="NZ_GG668632.1"/>
</dbReference>
<organism evidence="1 2">
    <name type="scientific">Sphingobacterium spiritivorum ATCC 33300</name>
    <dbReference type="NCBI Taxonomy" id="525372"/>
    <lineage>
        <taxon>Bacteria</taxon>
        <taxon>Pseudomonadati</taxon>
        <taxon>Bacteroidota</taxon>
        <taxon>Sphingobacteriia</taxon>
        <taxon>Sphingobacteriales</taxon>
        <taxon>Sphingobacteriaceae</taxon>
        <taxon>Sphingobacterium</taxon>
    </lineage>
</organism>
<dbReference type="HOGENOM" id="CLU_075053_9_3_10"/>
<dbReference type="Proteomes" id="UP000006241">
    <property type="component" value="Unassembled WGS sequence"/>
</dbReference>
<evidence type="ECO:0008006" key="3">
    <source>
        <dbReference type="Google" id="ProtNLM"/>
    </source>
</evidence>